<organism evidence="1 2">
    <name type="scientific">Ananas comosus</name>
    <name type="common">Pineapple</name>
    <name type="synonym">Ananas ananas</name>
    <dbReference type="NCBI Taxonomy" id="4615"/>
    <lineage>
        <taxon>Eukaryota</taxon>
        <taxon>Viridiplantae</taxon>
        <taxon>Streptophyta</taxon>
        <taxon>Embryophyta</taxon>
        <taxon>Tracheophyta</taxon>
        <taxon>Spermatophyta</taxon>
        <taxon>Magnoliopsida</taxon>
        <taxon>Liliopsida</taxon>
        <taxon>Poales</taxon>
        <taxon>Bromeliaceae</taxon>
        <taxon>Bromelioideae</taxon>
        <taxon>Ananas</taxon>
    </lineage>
</organism>
<dbReference type="EMBL" id="LSRQ01008428">
    <property type="protein sequence ID" value="OAY62791.1"/>
    <property type="molecule type" value="Genomic_DNA"/>
</dbReference>
<evidence type="ECO:0000313" key="1">
    <source>
        <dbReference type="EMBL" id="OAY62791.1"/>
    </source>
</evidence>
<accession>A0A199UDG7</accession>
<proteinExistence type="predicted"/>
<dbReference type="AlphaFoldDB" id="A0A199UDG7"/>
<reference evidence="1 2" key="1">
    <citation type="journal article" date="2016" name="DNA Res.">
        <title>The draft genome of MD-2 pineapple using hybrid error correction of long reads.</title>
        <authorList>
            <person name="Redwan R.M."/>
            <person name="Saidin A."/>
            <person name="Kumar S.V."/>
        </authorList>
    </citation>
    <scope>NUCLEOTIDE SEQUENCE [LARGE SCALE GENOMIC DNA]</scope>
    <source>
        <strain evidence="2">cv. MD2</strain>
        <tissue evidence="1">Leaf</tissue>
    </source>
</reference>
<sequence>MASGGLGLVKGMIGAWSIKVKNTVQPKPQEGIYPKYINTDINGQQFTMRKFVHLVDPRARAFGSAVEVGDRARRAIESIRTGFVRAKTTRQ</sequence>
<name>A0A199UDG7_ANACO</name>
<dbReference type="Proteomes" id="UP000092600">
    <property type="component" value="Unassembled WGS sequence"/>
</dbReference>
<gene>
    <name evidence="1" type="ORF">ACMD2_10328</name>
</gene>
<protein>
    <submittedName>
        <fullName evidence="1">Uncharacterized protein</fullName>
    </submittedName>
</protein>
<comment type="caution">
    <text evidence="1">The sequence shown here is derived from an EMBL/GenBank/DDBJ whole genome shotgun (WGS) entry which is preliminary data.</text>
</comment>
<evidence type="ECO:0000313" key="2">
    <source>
        <dbReference type="Proteomes" id="UP000092600"/>
    </source>
</evidence>